<dbReference type="HOGENOM" id="CLU_194533_0_0_10"/>
<reference evidence="2 3" key="1">
    <citation type="submission" date="2015-03" db="EMBL/GenBank/DDBJ databases">
        <title>Complete genome sequence of Muricauda lutaonensis CC-HSB-11T, isolated from a coastal hot spring.</title>
        <authorList>
            <person name="Kim K.M."/>
        </authorList>
    </citation>
    <scope>NUCLEOTIDE SEQUENCE [LARGE SCALE GENOMIC DNA]</scope>
    <source>
        <strain evidence="2 3">CC-HSB-11</strain>
    </source>
</reference>
<sequence length="68" mass="7546">MNKTLTIVFILLAMGLIVFNFTLLDFQNPFVGDSLIAVIGIVASLCAILLLLILWKAKNIERRVNGKD</sequence>
<dbReference type="AlphaFoldDB" id="A0A0D5YTC5"/>
<name>A0A0D5YTC5_9FLAO</name>
<dbReference type="Pfam" id="PF03209">
    <property type="entry name" value="PUCC"/>
    <property type="match status" value="1"/>
</dbReference>
<organism evidence="2 3">
    <name type="scientific">Flagellimonas lutaonensis</name>
    <dbReference type="NCBI Taxonomy" id="516051"/>
    <lineage>
        <taxon>Bacteria</taxon>
        <taxon>Pseudomonadati</taxon>
        <taxon>Bacteroidota</taxon>
        <taxon>Flavobacteriia</taxon>
        <taxon>Flavobacteriales</taxon>
        <taxon>Flavobacteriaceae</taxon>
        <taxon>Flagellimonas</taxon>
    </lineage>
</organism>
<evidence type="ECO:0000313" key="3">
    <source>
        <dbReference type="Proteomes" id="UP000032726"/>
    </source>
</evidence>
<keyword evidence="1" id="KW-0472">Membrane</keyword>
<keyword evidence="1" id="KW-1133">Transmembrane helix</keyword>
<keyword evidence="3" id="KW-1185">Reference proteome</keyword>
<evidence type="ECO:0000256" key="1">
    <source>
        <dbReference type="SAM" id="Phobius"/>
    </source>
</evidence>
<evidence type="ECO:0000313" key="2">
    <source>
        <dbReference type="EMBL" id="AKA35149.1"/>
    </source>
</evidence>
<dbReference type="OrthoDB" id="1453319at2"/>
<proteinExistence type="predicted"/>
<dbReference type="EMBL" id="CP011071">
    <property type="protein sequence ID" value="AKA35149.1"/>
    <property type="molecule type" value="Genomic_DNA"/>
</dbReference>
<dbReference type="PATRIC" id="fig|516051.4.peg.1576"/>
<dbReference type="KEGG" id="mlt:VC82_1529"/>
<dbReference type="STRING" id="516051.VC82_1529"/>
<dbReference type="InterPro" id="IPR004896">
    <property type="entry name" value="PucC-rel"/>
</dbReference>
<keyword evidence="1" id="KW-0812">Transmembrane</keyword>
<gene>
    <name evidence="2" type="ORF">VC82_1529</name>
</gene>
<accession>A0A0D5YTC5</accession>
<protein>
    <submittedName>
        <fullName evidence="2">Membrane protein</fullName>
    </submittedName>
</protein>
<dbReference type="RefSeq" id="WP_045801833.1">
    <property type="nucleotide sequence ID" value="NZ_CP011071.1"/>
</dbReference>
<feature type="transmembrane region" description="Helical" evidence="1">
    <location>
        <begin position="5"/>
        <end position="23"/>
    </location>
</feature>
<dbReference type="Proteomes" id="UP000032726">
    <property type="component" value="Chromosome"/>
</dbReference>
<feature type="transmembrane region" description="Helical" evidence="1">
    <location>
        <begin position="35"/>
        <end position="55"/>
    </location>
</feature>